<dbReference type="InterPro" id="IPR001356">
    <property type="entry name" value="HD"/>
</dbReference>
<dbReference type="GO" id="GO:0003677">
    <property type="term" value="F:DNA binding"/>
    <property type="evidence" value="ECO:0007669"/>
    <property type="project" value="UniProtKB-UniRule"/>
</dbReference>
<dbReference type="PANTHER" id="PTHR33827">
    <property type="entry name" value="PROTEIN SAWADEE HOMEODOMAIN HOMOLOG 2"/>
    <property type="match status" value="1"/>
</dbReference>
<proteinExistence type="predicted"/>
<dbReference type="InterPro" id="IPR039276">
    <property type="entry name" value="SHH1/2"/>
</dbReference>
<feature type="DNA-binding region" description="Homeobox" evidence="2">
    <location>
        <begin position="15"/>
        <end position="78"/>
    </location>
</feature>
<dbReference type="InterPro" id="IPR009057">
    <property type="entry name" value="Homeodomain-like_sf"/>
</dbReference>
<dbReference type="PROSITE" id="PS50071">
    <property type="entry name" value="HOMEOBOX_2"/>
    <property type="match status" value="1"/>
</dbReference>
<reference evidence="5" key="1">
    <citation type="submission" date="2021-01" db="UniProtKB">
        <authorList>
            <consortium name="EnsemblPlants"/>
        </authorList>
    </citation>
    <scope>IDENTIFICATION</scope>
</reference>
<protein>
    <recommendedName>
        <fullName evidence="4">Homeobox domain-containing protein</fullName>
    </recommendedName>
</protein>
<comment type="subcellular location">
    <subcellularLocation>
        <location evidence="1 2">Nucleus</location>
    </subcellularLocation>
</comment>
<feature type="compositionally biased region" description="Basic and acidic residues" evidence="3">
    <location>
        <begin position="365"/>
        <end position="386"/>
    </location>
</feature>
<dbReference type="InterPro" id="IPR032001">
    <property type="entry name" value="SAWADEE_dom"/>
</dbReference>
<dbReference type="Gramene" id="Kaladp0095s0048.1.v1.1">
    <property type="protein sequence ID" value="Kaladp0095s0048.1.v1.1"/>
    <property type="gene ID" value="Kaladp0095s0048.v1.1"/>
</dbReference>
<evidence type="ECO:0000313" key="5">
    <source>
        <dbReference type="EnsemblPlants" id="Kaladp0095s0048.1.v1.1"/>
    </source>
</evidence>
<evidence type="ECO:0000256" key="2">
    <source>
        <dbReference type="PROSITE-ProRule" id="PRU00108"/>
    </source>
</evidence>
<keyword evidence="2" id="KW-0371">Homeobox</keyword>
<keyword evidence="2" id="KW-0238">DNA-binding</keyword>
<evidence type="ECO:0000256" key="3">
    <source>
        <dbReference type="SAM" id="MobiDB-lite"/>
    </source>
</evidence>
<keyword evidence="2" id="KW-0539">Nucleus</keyword>
<feature type="domain" description="Homeobox" evidence="4">
    <location>
        <begin position="13"/>
        <end position="77"/>
    </location>
</feature>
<name>A0A7N0UYT6_KALFE</name>
<organism evidence="5 6">
    <name type="scientific">Kalanchoe fedtschenkoi</name>
    <name type="common">Lavender scallops</name>
    <name type="synonym">South American air plant</name>
    <dbReference type="NCBI Taxonomy" id="63787"/>
    <lineage>
        <taxon>Eukaryota</taxon>
        <taxon>Viridiplantae</taxon>
        <taxon>Streptophyta</taxon>
        <taxon>Embryophyta</taxon>
        <taxon>Tracheophyta</taxon>
        <taxon>Spermatophyta</taxon>
        <taxon>Magnoliopsida</taxon>
        <taxon>eudicotyledons</taxon>
        <taxon>Gunneridae</taxon>
        <taxon>Pentapetalae</taxon>
        <taxon>Saxifragales</taxon>
        <taxon>Crassulaceae</taxon>
        <taxon>Kalanchoe</taxon>
    </lineage>
</organism>
<dbReference type="Gene3D" id="2.30.30.140">
    <property type="match status" value="1"/>
</dbReference>
<dbReference type="EnsemblPlants" id="Kaladp0095s0048.1.v1.1">
    <property type="protein sequence ID" value="Kaladp0095s0048.1.v1.1"/>
    <property type="gene ID" value="Kaladp0095s0048.v1.1"/>
</dbReference>
<dbReference type="Gene3D" id="2.40.50.40">
    <property type="match status" value="1"/>
</dbReference>
<dbReference type="GO" id="GO:0003682">
    <property type="term" value="F:chromatin binding"/>
    <property type="evidence" value="ECO:0007669"/>
    <property type="project" value="InterPro"/>
</dbReference>
<dbReference type="GO" id="GO:0005634">
    <property type="term" value="C:nucleus"/>
    <property type="evidence" value="ECO:0007669"/>
    <property type="project" value="UniProtKB-SubCell"/>
</dbReference>
<feature type="compositionally biased region" description="Low complexity" evidence="3">
    <location>
        <begin position="350"/>
        <end position="359"/>
    </location>
</feature>
<dbReference type="SMART" id="SM00389">
    <property type="entry name" value="HOX"/>
    <property type="match status" value="1"/>
</dbReference>
<evidence type="ECO:0000313" key="6">
    <source>
        <dbReference type="Proteomes" id="UP000594263"/>
    </source>
</evidence>
<dbReference type="AlphaFoldDB" id="A0A7N0UYT6"/>
<dbReference type="Pfam" id="PF16719">
    <property type="entry name" value="SAWADEE"/>
    <property type="match status" value="1"/>
</dbReference>
<sequence>MGRPPGNGGPAFRFTPSEVAEMEAFLQQHNNNLPPRELFVTLAEKFSNGPDRVGKIVVQMKQVWNWFQNKRYALKAKSNKAPAKFDAAPLQAVPPLPAALAPALHTIPPVRQEVDGSPSSNMARSLAPHSGKASINMEFEARSARDGAWYDVAAFLSVRNKDTDDPEVLVRFVGLTPEEDEWIKVSKHVRHRSLPCEASECVAVLPGDLILCFQEAPDQALYFDAHVLDAQRMKHDSRGCRCRFLVRYDHDQFEEIVPLRKICRRPETDYRLQIYQTLRDLPTQEKKIDESSACSVPLANNSLAESVQMPEKVDDNTVAASSAAANQPDRATVPSSPFAHERSKGSPEEGNVGNAAGGNASKGTRKAEENLEKDDAVTKRPRKSDPVENPVGQDASTPPTVPESDKQDEIQGLAVSAAAEKGSSHAVAKEKEAGPTVSKDGAAVEAGNPNPTGVALTCQNQTNGGSSGGSSDVPVGAQQCF</sequence>
<feature type="region of interest" description="Disordered" evidence="3">
    <location>
        <begin position="314"/>
        <end position="481"/>
    </location>
</feature>
<dbReference type="Gene3D" id="1.10.10.60">
    <property type="entry name" value="Homeodomain-like"/>
    <property type="match status" value="1"/>
</dbReference>
<dbReference type="Proteomes" id="UP000594263">
    <property type="component" value="Unplaced"/>
</dbReference>
<dbReference type="CDD" id="cd00086">
    <property type="entry name" value="homeodomain"/>
    <property type="match status" value="1"/>
</dbReference>
<evidence type="ECO:0000256" key="1">
    <source>
        <dbReference type="ARBA" id="ARBA00004123"/>
    </source>
</evidence>
<dbReference type="SUPFAM" id="SSF46689">
    <property type="entry name" value="Homeodomain-like"/>
    <property type="match status" value="1"/>
</dbReference>
<dbReference type="PANTHER" id="PTHR33827:SF7">
    <property type="entry name" value="PROTEIN SAWADEE HOMEODOMAIN HOMOLOG 2"/>
    <property type="match status" value="1"/>
</dbReference>
<accession>A0A7N0UYT6</accession>
<evidence type="ECO:0000259" key="4">
    <source>
        <dbReference type="PROSITE" id="PS50071"/>
    </source>
</evidence>
<keyword evidence="6" id="KW-1185">Reference proteome</keyword>